<dbReference type="InterPro" id="IPR036272">
    <property type="entry name" value="Methuselah_N_sf"/>
</dbReference>
<dbReference type="SUPFAM" id="SSF63877">
    <property type="entry name" value="Methuselah ectodomain"/>
    <property type="match status" value="1"/>
</dbReference>
<evidence type="ECO:0000256" key="2">
    <source>
        <dbReference type="ARBA" id="ARBA00008979"/>
    </source>
</evidence>
<dbReference type="PANTHER" id="PTHR46953">
    <property type="entry name" value="G-PROTEIN COUPLED RECEPTOR MTH-LIKE 1-RELATED"/>
    <property type="match status" value="1"/>
</dbReference>
<dbReference type="EMBL" id="OU900104">
    <property type="protein sequence ID" value="CAG9855593.1"/>
    <property type="molecule type" value="Genomic_DNA"/>
</dbReference>
<feature type="transmembrane region" description="Helical" evidence="9">
    <location>
        <begin position="12"/>
        <end position="31"/>
    </location>
</feature>
<evidence type="ECO:0000256" key="8">
    <source>
        <dbReference type="ARBA" id="ARBA00023224"/>
    </source>
</evidence>
<keyword evidence="11" id="KW-1185">Reference proteome</keyword>
<evidence type="ECO:0000256" key="6">
    <source>
        <dbReference type="ARBA" id="ARBA00023040"/>
    </source>
</evidence>
<evidence type="ECO:0000256" key="3">
    <source>
        <dbReference type="ARBA" id="ARBA00022692"/>
    </source>
</evidence>
<dbReference type="PANTHER" id="PTHR46953:SF1">
    <property type="entry name" value="G-PROTEIN COUPLED RECEPTOR MTH-LIKE 1-RELATED"/>
    <property type="match status" value="1"/>
</dbReference>
<evidence type="ECO:0000313" key="10">
    <source>
        <dbReference type="EMBL" id="CAG9855593.1"/>
    </source>
</evidence>
<keyword evidence="7" id="KW-0675">Receptor</keyword>
<keyword evidence="4" id="KW-0732">Signal</keyword>
<keyword evidence="9" id="KW-0472">Membrane</keyword>
<dbReference type="Gene3D" id="2.170.180.11">
    <property type="entry name" value="Methuselah ectodomain, domain 2"/>
    <property type="match status" value="1"/>
</dbReference>
<evidence type="ECO:0000256" key="9">
    <source>
        <dbReference type="SAM" id="Phobius"/>
    </source>
</evidence>
<keyword evidence="8" id="KW-0807">Transducer</keyword>
<evidence type="ECO:0000256" key="5">
    <source>
        <dbReference type="ARBA" id="ARBA00022989"/>
    </source>
</evidence>
<protein>
    <recommendedName>
        <fullName evidence="12">Methuselah N-terminal domain-containing protein</fullName>
    </recommendedName>
</protein>
<evidence type="ECO:0000313" key="11">
    <source>
        <dbReference type="Proteomes" id="UP001153712"/>
    </source>
</evidence>
<dbReference type="InterPro" id="IPR052808">
    <property type="entry name" value="GPCR_Mth-like"/>
</dbReference>
<proteinExistence type="inferred from homology"/>
<dbReference type="OrthoDB" id="6715219at2759"/>
<comment type="subcellular location">
    <subcellularLocation>
        <location evidence="1">Endomembrane system</location>
        <topology evidence="1">Multi-pass membrane protein</topology>
    </subcellularLocation>
</comment>
<evidence type="ECO:0008006" key="12">
    <source>
        <dbReference type="Google" id="ProtNLM"/>
    </source>
</evidence>
<dbReference type="GO" id="GO:0012505">
    <property type="term" value="C:endomembrane system"/>
    <property type="evidence" value="ECO:0007669"/>
    <property type="project" value="UniProtKB-SubCell"/>
</dbReference>
<keyword evidence="5 9" id="KW-1133">Transmembrane helix</keyword>
<dbReference type="GO" id="GO:0004930">
    <property type="term" value="F:G protein-coupled receptor activity"/>
    <property type="evidence" value="ECO:0007669"/>
    <property type="project" value="UniProtKB-KW"/>
</dbReference>
<keyword evidence="6" id="KW-0297">G-protein coupled receptor</keyword>
<name>A0A9N9THM5_PHYSR</name>
<gene>
    <name evidence="10" type="ORF">PHYEVI_LOCUS2039</name>
</gene>
<evidence type="ECO:0000256" key="1">
    <source>
        <dbReference type="ARBA" id="ARBA00004127"/>
    </source>
</evidence>
<comment type="similarity">
    <text evidence="2">Belongs to the G-protein coupled receptor 2 family. Mth subfamily.</text>
</comment>
<evidence type="ECO:0000256" key="7">
    <source>
        <dbReference type="ARBA" id="ARBA00023170"/>
    </source>
</evidence>
<keyword evidence="3 9" id="KW-0812">Transmembrane</keyword>
<dbReference type="InterPro" id="IPR023311">
    <property type="entry name" value="Methusela_ecto_dom_2"/>
</dbReference>
<sequence length="387" mass="45163">MSISHQYAHNEFLRSFTTFSCIILSIISFVHCRYQLYPEKNYPNSSNNESIYSLQPTTMEQINDFGDLGITIHKCCEPDVILDYQLSCRNHKAIDFEPKPFLEKMEHYFVLEQLAFSKIYLSRITINFNYLQNIWNPTDGFVYHWDSSKPRSDAKYAFSADDGSLLQMDQKHSKIINKFPTNTYCVDYDGIFHDTIMVYVNPCRERVCIRKCCPEDHYYSITYNTCHLSYTLEPMRVNFYFLTTPSLRDVSYHTNFGYPNCWNEGDCTRINNSSTSSVYIQEDGNLLVDKSIKYLYYNTNYYCLDIFSDDKNISYLNGFYDEKSAAAILIGKIDLYANMIEPSTQSTQVSMEFGATEQLLELNNRQIRIISSVVNVFLSLTFALVLF</sequence>
<accession>A0A9N9THM5</accession>
<dbReference type="AlphaFoldDB" id="A0A9N9THM5"/>
<reference evidence="10" key="1">
    <citation type="submission" date="2022-01" db="EMBL/GenBank/DDBJ databases">
        <authorList>
            <person name="King R."/>
        </authorList>
    </citation>
    <scope>NUCLEOTIDE SEQUENCE</scope>
</reference>
<dbReference type="Proteomes" id="UP001153712">
    <property type="component" value="Chromosome 11"/>
</dbReference>
<organism evidence="10 11">
    <name type="scientific">Phyllotreta striolata</name>
    <name type="common">Striped flea beetle</name>
    <name type="synonym">Crioceris striolata</name>
    <dbReference type="NCBI Taxonomy" id="444603"/>
    <lineage>
        <taxon>Eukaryota</taxon>
        <taxon>Metazoa</taxon>
        <taxon>Ecdysozoa</taxon>
        <taxon>Arthropoda</taxon>
        <taxon>Hexapoda</taxon>
        <taxon>Insecta</taxon>
        <taxon>Pterygota</taxon>
        <taxon>Neoptera</taxon>
        <taxon>Endopterygota</taxon>
        <taxon>Coleoptera</taxon>
        <taxon>Polyphaga</taxon>
        <taxon>Cucujiformia</taxon>
        <taxon>Chrysomeloidea</taxon>
        <taxon>Chrysomelidae</taxon>
        <taxon>Galerucinae</taxon>
        <taxon>Alticini</taxon>
        <taxon>Phyllotreta</taxon>
    </lineage>
</organism>
<evidence type="ECO:0000256" key="4">
    <source>
        <dbReference type="ARBA" id="ARBA00022729"/>
    </source>
</evidence>